<proteinExistence type="predicted"/>
<protein>
    <recommendedName>
        <fullName evidence="4">Zn(2)-C6 fungal-type domain-containing protein</fullName>
    </recommendedName>
</protein>
<dbReference type="AlphaFoldDB" id="A0A2V1D030"/>
<gene>
    <name evidence="2" type="ORF">DM02DRAFT_734349</name>
</gene>
<organism evidence="2 3">
    <name type="scientific">Periconia macrospinosa</name>
    <dbReference type="NCBI Taxonomy" id="97972"/>
    <lineage>
        <taxon>Eukaryota</taxon>
        <taxon>Fungi</taxon>
        <taxon>Dikarya</taxon>
        <taxon>Ascomycota</taxon>
        <taxon>Pezizomycotina</taxon>
        <taxon>Dothideomycetes</taxon>
        <taxon>Pleosporomycetidae</taxon>
        <taxon>Pleosporales</taxon>
        <taxon>Massarineae</taxon>
        <taxon>Periconiaceae</taxon>
        <taxon>Periconia</taxon>
    </lineage>
</organism>
<reference evidence="2 3" key="1">
    <citation type="journal article" date="2018" name="Sci. Rep.">
        <title>Comparative genomics provides insights into the lifestyle and reveals functional heterogeneity of dark septate endophytic fungi.</title>
        <authorList>
            <person name="Knapp D.G."/>
            <person name="Nemeth J.B."/>
            <person name="Barry K."/>
            <person name="Hainaut M."/>
            <person name="Henrissat B."/>
            <person name="Johnson J."/>
            <person name="Kuo A."/>
            <person name="Lim J.H.P."/>
            <person name="Lipzen A."/>
            <person name="Nolan M."/>
            <person name="Ohm R.A."/>
            <person name="Tamas L."/>
            <person name="Grigoriev I.V."/>
            <person name="Spatafora J.W."/>
            <person name="Nagy L.G."/>
            <person name="Kovacs G.M."/>
        </authorList>
    </citation>
    <scope>NUCLEOTIDE SEQUENCE [LARGE SCALE GENOMIC DNA]</scope>
    <source>
        <strain evidence="2 3">DSE2036</strain>
    </source>
</reference>
<name>A0A2V1D030_9PLEO</name>
<evidence type="ECO:0000256" key="1">
    <source>
        <dbReference type="SAM" id="Coils"/>
    </source>
</evidence>
<feature type="coiled-coil region" evidence="1">
    <location>
        <begin position="70"/>
        <end position="108"/>
    </location>
</feature>
<evidence type="ECO:0000313" key="3">
    <source>
        <dbReference type="Proteomes" id="UP000244855"/>
    </source>
</evidence>
<evidence type="ECO:0008006" key="4">
    <source>
        <dbReference type="Google" id="ProtNLM"/>
    </source>
</evidence>
<dbReference type="EMBL" id="KZ806011">
    <property type="protein sequence ID" value="PVH90969.1"/>
    <property type="molecule type" value="Genomic_DNA"/>
</dbReference>
<sequence length="165" mass="18140">MPSSRQEVLRLALEIQRNGSESPIPCDRCLAGNLKCIAMPENSSRLKCSECVRAGKPCVNMSWVSLDKTREEYQKKVDEDKKLLAEVIARLLKNKKILKQAEERAKKKAWCLANELREAGEEVDVAEDDCPAADALVGFSPAVWSTLACLDDMVGVVPFAEGSGS</sequence>
<dbReference type="OrthoDB" id="3873085at2759"/>
<accession>A0A2V1D030</accession>
<evidence type="ECO:0000313" key="2">
    <source>
        <dbReference type="EMBL" id="PVH90969.1"/>
    </source>
</evidence>
<keyword evidence="3" id="KW-1185">Reference proteome</keyword>
<dbReference type="Proteomes" id="UP000244855">
    <property type="component" value="Unassembled WGS sequence"/>
</dbReference>
<keyword evidence="1" id="KW-0175">Coiled coil</keyword>